<comment type="similarity">
    <text evidence="1">Belongs to the 1-acyl-sn-glycerol-3-phosphate acyltransferase family.</text>
</comment>
<keyword evidence="6" id="KW-1185">Reference proteome</keyword>
<evidence type="ECO:0000256" key="2">
    <source>
        <dbReference type="ARBA" id="ARBA00022679"/>
    </source>
</evidence>
<keyword evidence="4" id="KW-1133">Transmembrane helix</keyword>
<name>A0ABM1B1B3_LIMPO</name>
<dbReference type="InterPro" id="IPR002123">
    <property type="entry name" value="Plipid/glycerol_acylTrfase"/>
</dbReference>
<feature type="domain" description="Phospholipid/glycerol acyltransferase" evidence="5">
    <location>
        <begin position="78"/>
        <end position="202"/>
    </location>
</feature>
<dbReference type="Proteomes" id="UP000694941">
    <property type="component" value="Unplaced"/>
</dbReference>
<evidence type="ECO:0000256" key="4">
    <source>
        <dbReference type="SAM" id="Phobius"/>
    </source>
</evidence>
<gene>
    <name evidence="7" type="primary">LOC106457856</name>
</gene>
<protein>
    <submittedName>
        <fullName evidence="7">Lysocardiolipin acyltransferase 1-like</fullName>
    </submittedName>
</protein>
<accession>A0ABM1B1B3</accession>
<evidence type="ECO:0000256" key="1">
    <source>
        <dbReference type="ARBA" id="ARBA00008655"/>
    </source>
</evidence>
<feature type="transmembrane region" description="Helical" evidence="4">
    <location>
        <begin position="7"/>
        <end position="32"/>
    </location>
</feature>
<dbReference type="PANTHER" id="PTHR10983:SF16">
    <property type="entry name" value="LYSOCARDIOLIPIN ACYLTRANSFERASE 1"/>
    <property type="match status" value="1"/>
</dbReference>
<dbReference type="Pfam" id="PF01553">
    <property type="entry name" value="Acyltransferase"/>
    <property type="match status" value="1"/>
</dbReference>
<proteinExistence type="inferred from homology"/>
<keyword evidence="4" id="KW-0472">Membrane</keyword>
<dbReference type="SUPFAM" id="SSF69593">
    <property type="entry name" value="Glycerol-3-phosphate (1)-acyltransferase"/>
    <property type="match status" value="1"/>
</dbReference>
<dbReference type="CDD" id="cd07990">
    <property type="entry name" value="LPLAT_LCLAT1-like"/>
    <property type="match status" value="1"/>
</dbReference>
<dbReference type="InterPro" id="IPR032098">
    <property type="entry name" value="Acyltransf_C"/>
</dbReference>
<organism evidence="6 7">
    <name type="scientific">Limulus polyphemus</name>
    <name type="common">Atlantic horseshoe crab</name>
    <dbReference type="NCBI Taxonomy" id="6850"/>
    <lineage>
        <taxon>Eukaryota</taxon>
        <taxon>Metazoa</taxon>
        <taxon>Ecdysozoa</taxon>
        <taxon>Arthropoda</taxon>
        <taxon>Chelicerata</taxon>
        <taxon>Merostomata</taxon>
        <taxon>Xiphosura</taxon>
        <taxon>Limulidae</taxon>
        <taxon>Limulus</taxon>
    </lineage>
</organism>
<dbReference type="Pfam" id="PF16076">
    <property type="entry name" value="Acyltransf_C"/>
    <property type="match status" value="1"/>
</dbReference>
<dbReference type="PANTHER" id="PTHR10983">
    <property type="entry name" value="1-ACYLGLYCEROL-3-PHOSPHATE ACYLTRANSFERASE-RELATED"/>
    <property type="match status" value="1"/>
</dbReference>
<keyword evidence="3" id="KW-0012">Acyltransferase</keyword>
<reference evidence="7" key="1">
    <citation type="submission" date="2025-08" db="UniProtKB">
        <authorList>
            <consortium name="RefSeq"/>
        </authorList>
    </citation>
    <scope>IDENTIFICATION</scope>
    <source>
        <tissue evidence="7">Muscle</tissue>
    </source>
</reference>
<evidence type="ECO:0000313" key="6">
    <source>
        <dbReference type="Proteomes" id="UP000694941"/>
    </source>
</evidence>
<dbReference type="SMART" id="SM00563">
    <property type="entry name" value="PlsC"/>
    <property type="match status" value="1"/>
</dbReference>
<evidence type="ECO:0000259" key="5">
    <source>
        <dbReference type="SMART" id="SM00563"/>
    </source>
</evidence>
<keyword evidence="4" id="KW-0812">Transmembrane</keyword>
<evidence type="ECO:0000313" key="7">
    <source>
        <dbReference type="RefSeq" id="XP_013772761.1"/>
    </source>
</evidence>
<keyword evidence="2" id="KW-0808">Transferase</keyword>
<evidence type="ECO:0000256" key="3">
    <source>
        <dbReference type="ARBA" id="ARBA00023315"/>
    </source>
</evidence>
<dbReference type="GeneID" id="106457856"/>
<sequence>MYVKNVIFCCLWYGSIFYGFFFFYCPLMPLALLNPPLFHKLTDFIFASWEAYSSALIEIICDVRFVIEGDFVRTEEHSLIVMNHRTRVDWLFFWALLQHRGVPLTTRCKFVLKSFVKHIPALGWVMQMSRFLYIKRSWAKDQILLEGLLHLLNSDRCNLQVLLFPEGTDLTLSNIKKSEAFARRNDFSSYRHVLHPRTTGFVFMAQKMREFGMLDAVYDVTIGYPDRIPQSEVDCLRGNMPKFVHFLVKRYDQDVVPVDEEELSQWCKELWTKKEKTLDRFYLTGRFSGLDPETNTKEHRAEPILNHFYTSFLFWTSFVTLSLMLCATLELCRLWVTSHTFFFICLSFLTQGFEQLEVTYHYYRLKVKQS</sequence>
<dbReference type="RefSeq" id="XP_013772761.1">
    <property type="nucleotide sequence ID" value="XM_013917307.2"/>
</dbReference>